<feature type="binding site" evidence="9 11">
    <location>
        <position position="167"/>
    </location>
    <ligand>
        <name>Zn(2+)</name>
        <dbReference type="ChEBI" id="CHEBI:29105"/>
        <label>1</label>
    </ligand>
</feature>
<evidence type="ECO:0000256" key="3">
    <source>
        <dbReference type="ARBA" id="ARBA00022438"/>
    </source>
</evidence>
<keyword evidence="6 9" id="KW-0378">Hydrolase</keyword>
<dbReference type="InterPro" id="IPR001261">
    <property type="entry name" value="ArgE/DapE_CS"/>
</dbReference>
<evidence type="ECO:0000256" key="8">
    <source>
        <dbReference type="ARBA" id="ARBA00023049"/>
    </source>
</evidence>
<keyword evidence="3 9" id="KW-0031">Aminopeptidase</keyword>
<sequence length="439" mass="48298">MTTAVERFLKYVSYDTQSDEAYDTCPSTEKQLLLANELKRELEEMGASDVRMSEYGYLFARIPDNTGSTSAPQEAEASFSTASAHGASGVGQKNTIPALGFISHMDTAPSLTGTNVKPRIVQAYDGKDIVLNAEKQIVMKVSEFPFLADLKGQDLIVTDGTTLLGADDKAGVAEIMTMAEYFLSHPEIPHGEICIGFTPDEEIGRGADRFDVKDFDAAVAYTVDGGPIGEIEYENFNAASGKVRIQGASIHPGDAKLKMKNALLIGMEFQSLLPVFENPMYTEGYEGFYHLDEMSGNVEEAQLNYIIRDHDHEKFEQKKKFFAEAADFLNRKYGKGTVIAEVTDSYYNMKEKIEPYMYLIDTAKEAMTACGIEPEAVPIRGGTDGARLSYMGLPCPNLCTGGYNYHGKYEFIPVASLEKTSRVLVEIGKKFAVIKSSVE</sequence>
<feature type="active site" description="Proton acceptor" evidence="9 10">
    <location>
        <position position="201"/>
    </location>
</feature>
<evidence type="ECO:0000256" key="10">
    <source>
        <dbReference type="PIRSR" id="PIRSR037215-1"/>
    </source>
</evidence>
<comment type="subcellular location">
    <subcellularLocation>
        <location evidence="9">Cytoplasm</location>
    </subcellularLocation>
</comment>
<dbReference type="GO" id="GO:0006508">
    <property type="term" value="P:proteolysis"/>
    <property type="evidence" value="ECO:0007669"/>
    <property type="project" value="UniProtKB-UniRule"/>
</dbReference>
<evidence type="ECO:0000256" key="1">
    <source>
        <dbReference type="ARBA" id="ARBA00000870"/>
    </source>
</evidence>
<dbReference type="Pfam" id="PF01546">
    <property type="entry name" value="Peptidase_M20"/>
    <property type="match status" value="1"/>
</dbReference>
<reference evidence="13 14" key="1">
    <citation type="submission" date="2020-08" db="EMBL/GenBank/DDBJ databases">
        <title>Genome public.</title>
        <authorList>
            <person name="Liu C."/>
            <person name="Sun Q."/>
        </authorList>
    </citation>
    <scope>NUCLEOTIDE SEQUENCE [LARGE SCALE GENOMIC DNA]</scope>
    <source>
        <strain evidence="13 14">BX14</strain>
    </source>
</reference>
<dbReference type="PANTHER" id="PTHR42994:SF1">
    <property type="entry name" value="PEPTIDASE T"/>
    <property type="match status" value="1"/>
</dbReference>
<dbReference type="Pfam" id="PF07687">
    <property type="entry name" value="M20_dimer"/>
    <property type="match status" value="1"/>
</dbReference>
<accession>A0AAW3X3P2</accession>
<keyword evidence="5 9" id="KW-0479">Metal-binding</keyword>
<feature type="binding site" evidence="9 11">
    <location>
        <position position="406"/>
    </location>
    <ligand>
        <name>Zn(2+)</name>
        <dbReference type="ChEBI" id="CHEBI:29105"/>
        <label>2</label>
    </ligand>
</feature>
<dbReference type="CDD" id="cd03892">
    <property type="entry name" value="M20_peptT"/>
    <property type="match status" value="1"/>
</dbReference>
<evidence type="ECO:0000256" key="7">
    <source>
        <dbReference type="ARBA" id="ARBA00022833"/>
    </source>
</evidence>
<name>A0AAW3X3P2_9CLOT</name>
<feature type="binding site" evidence="9 11">
    <location>
        <position position="202"/>
    </location>
    <ligand>
        <name>Zn(2+)</name>
        <dbReference type="ChEBI" id="CHEBI:29105"/>
        <label>2</label>
    </ligand>
</feature>
<dbReference type="EC" id="3.4.11.4" evidence="9"/>
<feature type="active site" evidence="9 10">
    <location>
        <position position="106"/>
    </location>
</feature>
<dbReference type="RefSeq" id="WP_186855048.1">
    <property type="nucleotide sequence ID" value="NZ_JACOOW010000013.1"/>
</dbReference>
<dbReference type="Gene3D" id="3.30.70.360">
    <property type="match status" value="1"/>
</dbReference>
<dbReference type="SUPFAM" id="SSF55031">
    <property type="entry name" value="Bacterial exopeptidase dimerisation domain"/>
    <property type="match status" value="1"/>
</dbReference>
<evidence type="ECO:0000259" key="12">
    <source>
        <dbReference type="Pfam" id="PF07687"/>
    </source>
</evidence>
<comment type="cofactor">
    <cofactor evidence="9 11">
        <name>Zn(2+)</name>
        <dbReference type="ChEBI" id="CHEBI:29105"/>
    </cofactor>
    <text evidence="9 11">Binds 2 Zn(2+) ions per subunit.</text>
</comment>
<evidence type="ECO:0000256" key="5">
    <source>
        <dbReference type="ARBA" id="ARBA00022723"/>
    </source>
</evidence>
<dbReference type="HAMAP" id="MF_00550">
    <property type="entry name" value="Aminopeptidase_M20"/>
    <property type="match status" value="1"/>
</dbReference>
<dbReference type="GO" id="GO:0005829">
    <property type="term" value="C:cytosol"/>
    <property type="evidence" value="ECO:0007669"/>
    <property type="project" value="TreeGrafter"/>
</dbReference>
<evidence type="ECO:0000256" key="4">
    <source>
        <dbReference type="ARBA" id="ARBA00022670"/>
    </source>
</evidence>
<keyword evidence="9" id="KW-0963">Cytoplasm</keyword>
<comment type="catalytic activity">
    <reaction evidence="1 9">
        <text>Release of the N-terminal residue from a tripeptide.</text>
        <dbReference type="EC" id="3.4.11.4"/>
    </reaction>
</comment>
<dbReference type="PROSITE" id="PS00759">
    <property type="entry name" value="ARGE_DAPE_CPG2_2"/>
    <property type="match status" value="1"/>
</dbReference>
<proteinExistence type="inferred from homology"/>
<dbReference type="InterPro" id="IPR010161">
    <property type="entry name" value="Peptidase_M20B"/>
</dbReference>
<dbReference type="InterPro" id="IPR011650">
    <property type="entry name" value="Peptidase_M20_dimer"/>
</dbReference>
<dbReference type="InterPro" id="IPR036264">
    <property type="entry name" value="Bact_exopeptidase_dim_dom"/>
</dbReference>
<dbReference type="PIRSF" id="PIRSF037215">
    <property type="entry name" value="Peptidase_M20B"/>
    <property type="match status" value="1"/>
</dbReference>
<feature type="domain" description="Peptidase M20 dimerisation" evidence="12">
    <location>
        <begin position="233"/>
        <end position="332"/>
    </location>
</feature>
<comment type="function">
    <text evidence="9">Cleaves the N-terminal amino acid of tripeptides.</text>
</comment>
<keyword evidence="7 9" id="KW-0862">Zinc</keyword>
<keyword evidence="8 9" id="KW-0482">Metalloprotease</keyword>
<dbReference type="PANTHER" id="PTHR42994">
    <property type="entry name" value="PEPTIDASE T"/>
    <property type="match status" value="1"/>
</dbReference>
<dbReference type="NCBIfam" id="TIGR01882">
    <property type="entry name" value="peptidase-T"/>
    <property type="match status" value="1"/>
</dbReference>
<feature type="binding site" evidence="9 11">
    <location>
        <position position="167"/>
    </location>
    <ligand>
        <name>Zn(2+)</name>
        <dbReference type="ChEBI" id="CHEBI:29105"/>
        <label>2</label>
    </ligand>
</feature>
<dbReference type="Proteomes" id="UP000653904">
    <property type="component" value="Unassembled WGS sequence"/>
</dbReference>
<evidence type="ECO:0000256" key="9">
    <source>
        <dbReference type="HAMAP-Rule" id="MF_00550"/>
    </source>
</evidence>
<comment type="similarity">
    <text evidence="2 9">Belongs to the peptidase M20B family.</text>
</comment>
<feature type="binding site" evidence="9 11">
    <location>
        <position position="104"/>
    </location>
    <ligand>
        <name>Zn(2+)</name>
        <dbReference type="ChEBI" id="CHEBI:29105"/>
        <label>1</label>
    </ligand>
</feature>
<evidence type="ECO:0000256" key="2">
    <source>
        <dbReference type="ARBA" id="ARBA00009692"/>
    </source>
</evidence>
<dbReference type="InterPro" id="IPR002933">
    <property type="entry name" value="Peptidase_M20"/>
</dbReference>
<dbReference type="EMBL" id="JACOOW010000013">
    <property type="protein sequence ID" value="MBC5657422.1"/>
    <property type="molecule type" value="Genomic_DNA"/>
</dbReference>
<dbReference type="NCBIfam" id="NF009920">
    <property type="entry name" value="PRK13381.1"/>
    <property type="match status" value="1"/>
</dbReference>
<gene>
    <name evidence="9 13" type="primary">pepT</name>
    <name evidence="13" type="ORF">H8S19_10215</name>
</gene>
<feature type="binding site" evidence="9 11">
    <location>
        <position position="224"/>
    </location>
    <ligand>
        <name>Zn(2+)</name>
        <dbReference type="ChEBI" id="CHEBI:29105"/>
        <label>1</label>
    </ligand>
</feature>
<keyword evidence="14" id="KW-1185">Reference proteome</keyword>
<keyword evidence="4 9" id="KW-0645">Protease</keyword>
<evidence type="ECO:0000256" key="6">
    <source>
        <dbReference type="ARBA" id="ARBA00022801"/>
    </source>
</evidence>
<evidence type="ECO:0000313" key="13">
    <source>
        <dbReference type="EMBL" id="MBC5657422.1"/>
    </source>
</evidence>
<organism evidence="13 14">
    <name type="scientific">Clostridium segne</name>
    <dbReference type="NCBI Taxonomy" id="2763038"/>
    <lineage>
        <taxon>Bacteria</taxon>
        <taxon>Bacillati</taxon>
        <taxon>Bacillota</taxon>
        <taxon>Clostridia</taxon>
        <taxon>Eubacteriales</taxon>
        <taxon>Clostridiaceae</taxon>
        <taxon>Clostridium</taxon>
    </lineage>
</organism>
<dbReference type="Gene3D" id="3.40.630.10">
    <property type="entry name" value="Zn peptidases"/>
    <property type="match status" value="1"/>
</dbReference>
<protein>
    <recommendedName>
        <fullName evidence="9">Peptidase T</fullName>
        <ecNumber evidence="9">3.4.11.4</ecNumber>
    </recommendedName>
    <alternativeName>
        <fullName evidence="9">Aminotripeptidase</fullName>
        <shortName evidence="9">Tripeptidase</shortName>
    </alternativeName>
    <alternativeName>
        <fullName evidence="9">Tripeptide aminopeptidase</fullName>
    </alternativeName>
</protein>
<dbReference type="GO" id="GO:0045148">
    <property type="term" value="F:tripeptide aminopeptidase activity"/>
    <property type="evidence" value="ECO:0007669"/>
    <property type="project" value="UniProtKB-UniRule"/>
</dbReference>
<dbReference type="NCBIfam" id="NF003976">
    <property type="entry name" value="PRK05469.1"/>
    <property type="match status" value="1"/>
</dbReference>
<dbReference type="AlphaFoldDB" id="A0AAW3X3P2"/>
<dbReference type="PROSITE" id="PS00758">
    <property type="entry name" value="ARGE_DAPE_CPG2_1"/>
    <property type="match status" value="1"/>
</dbReference>
<comment type="caution">
    <text evidence="13">The sequence shown here is derived from an EMBL/GenBank/DDBJ whole genome shotgun (WGS) entry which is preliminary data.</text>
</comment>
<evidence type="ECO:0000256" key="11">
    <source>
        <dbReference type="PIRSR" id="PIRSR037215-2"/>
    </source>
</evidence>
<dbReference type="GO" id="GO:0008237">
    <property type="term" value="F:metallopeptidase activity"/>
    <property type="evidence" value="ECO:0007669"/>
    <property type="project" value="UniProtKB-KW"/>
</dbReference>
<evidence type="ECO:0000313" key="14">
    <source>
        <dbReference type="Proteomes" id="UP000653904"/>
    </source>
</evidence>
<dbReference type="GO" id="GO:0043171">
    <property type="term" value="P:peptide catabolic process"/>
    <property type="evidence" value="ECO:0007669"/>
    <property type="project" value="UniProtKB-UniRule"/>
</dbReference>
<dbReference type="SUPFAM" id="SSF53187">
    <property type="entry name" value="Zn-dependent exopeptidases"/>
    <property type="match status" value="2"/>
</dbReference>
<dbReference type="GO" id="GO:0008270">
    <property type="term" value="F:zinc ion binding"/>
    <property type="evidence" value="ECO:0007669"/>
    <property type="project" value="UniProtKB-UniRule"/>
</dbReference>